<accession>A0AAV5JVJ2</accession>
<evidence type="ECO:0000259" key="1">
    <source>
        <dbReference type="PROSITE" id="PS50878"/>
    </source>
</evidence>
<dbReference type="InterPro" id="IPR043502">
    <property type="entry name" value="DNA/RNA_pol_sf"/>
</dbReference>
<dbReference type="EMBL" id="BPVZ01000043">
    <property type="protein sequence ID" value="GKV15389.1"/>
    <property type="molecule type" value="Genomic_DNA"/>
</dbReference>
<dbReference type="CDD" id="cd01647">
    <property type="entry name" value="RT_LTR"/>
    <property type="match status" value="1"/>
</dbReference>
<protein>
    <recommendedName>
        <fullName evidence="1">Reverse transcriptase domain-containing protein</fullName>
    </recommendedName>
</protein>
<evidence type="ECO:0000313" key="3">
    <source>
        <dbReference type="Proteomes" id="UP001054252"/>
    </source>
</evidence>
<keyword evidence="3" id="KW-1185">Reference proteome</keyword>
<dbReference type="Proteomes" id="UP001054252">
    <property type="component" value="Unassembled WGS sequence"/>
</dbReference>
<name>A0AAV5JVJ2_9ROSI</name>
<dbReference type="SUPFAM" id="SSF56672">
    <property type="entry name" value="DNA/RNA polymerases"/>
    <property type="match status" value="1"/>
</dbReference>
<feature type="domain" description="Reverse transcriptase" evidence="1">
    <location>
        <begin position="1"/>
        <end position="136"/>
    </location>
</feature>
<dbReference type="PANTHER" id="PTHR24559">
    <property type="entry name" value="TRANSPOSON TY3-I GAG-POL POLYPROTEIN"/>
    <property type="match status" value="1"/>
</dbReference>
<comment type="caution">
    <text evidence="2">The sequence shown here is derived from an EMBL/GenBank/DDBJ whole genome shotgun (WGS) entry which is preliminary data.</text>
</comment>
<dbReference type="Pfam" id="PF00078">
    <property type="entry name" value="RVT_1"/>
    <property type="match status" value="1"/>
</dbReference>
<dbReference type="Gene3D" id="3.30.70.270">
    <property type="match status" value="1"/>
</dbReference>
<dbReference type="InterPro" id="IPR053134">
    <property type="entry name" value="RNA-dir_DNA_polymerase"/>
</dbReference>
<dbReference type="InterPro" id="IPR043128">
    <property type="entry name" value="Rev_trsase/Diguanyl_cyclase"/>
</dbReference>
<dbReference type="AlphaFoldDB" id="A0AAV5JVJ2"/>
<dbReference type="PANTHER" id="PTHR24559:SF444">
    <property type="entry name" value="REVERSE TRANSCRIPTASE DOMAIN-CONTAINING PROTEIN"/>
    <property type="match status" value="1"/>
</dbReference>
<proteinExistence type="predicted"/>
<dbReference type="InterPro" id="IPR000477">
    <property type="entry name" value="RT_dom"/>
</dbReference>
<organism evidence="2 3">
    <name type="scientific">Rubroshorea leprosula</name>
    <dbReference type="NCBI Taxonomy" id="152421"/>
    <lineage>
        <taxon>Eukaryota</taxon>
        <taxon>Viridiplantae</taxon>
        <taxon>Streptophyta</taxon>
        <taxon>Embryophyta</taxon>
        <taxon>Tracheophyta</taxon>
        <taxon>Spermatophyta</taxon>
        <taxon>Magnoliopsida</taxon>
        <taxon>eudicotyledons</taxon>
        <taxon>Gunneridae</taxon>
        <taxon>Pentapetalae</taxon>
        <taxon>rosids</taxon>
        <taxon>malvids</taxon>
        <taxon>Malvales</taxon>
        <taxon>Dipterocarpaceae</taxon>
        <taxon>Rubroshorea</taxon>
    </lineage>
</organism>
<dbReference type="PROSITE" id="PS50878">
    <property type="entry name" value="RT_POL"/>
    <property type="match status" value="1"/>
</dbReference>
<sequence>MPIVDLLVDGLVRHKILSFMDGHSGYNQIFIANADVPKTAFRCPGALETFEWVVMPLGLKNAGATYQRAMNVIFHDMIGKFMEIYIDDVVVKSQEEEDHLTHLRKAFEWMRQHGLKMNPLNFAFGVSTGNFLGYLVHERGLEIDKNKARAIIEAQPP</sequence>
<evidence type="ECO:0000313" key="2">
    <source>
        <dbReference type="EMBL" id="GKV15389.1"/>
    </source>
</evidence>
<gene>
    <name evidence="2" type="ORF">SLEP1_g26182</name>
</gene>
<reference evidence="2 3" key="1">
    <citation type="journal article" date="2021" name="Commun. Biol.">
        <title>The genome of Shorea leprosula (Dipterocarpaceae) highlights the ecological relevance of drought in aseasonal tropical rainforests.</title>
        <authorList>
            <person name="Ng K.K.S."/>
            <person name="Kobayashi M.J."/>
            <person name="Fawcett J.A."/>
            <person name="Hatakeyama M."/>
            <person name="Paape T."/>
            <person name="Ng C.H."/>
            <person name="Ang C.C."/>
            <person name="Tnah L.H."/>
            <person name="Lee C.T."/>
            <person name="Nishiyama T."/>
            <person name="Sese J."/>
            <person name="O'Brien M.J."/>
            <person name="Copetti D."/>
            <person name="Mohd Noor M.I."/>
            <person name="Ong R.C."/>
            <person name="Putra M."/>
            <person name="Sireger I.Z."/>
            <person name="Indrioko S."/>
            <person name="Kosugi Y."/>
            <person name="Izuno A."/>
            <person name="Isagi Y."/>
            <person name="Lee S.L."/>
            <person name="Shimizu K.K."/>
        </authorList>
    </citation>
    <scope>NUCLEOTIDE SEQUENCE [LARGE SCALE GENOMIC DNA]</scope>
    <source>
        <strain evidence="2">214</strain>
    </source>
</reference>